<protein>
    <submittedName>
        <fullName evidence="1">Uncharacterized protein</fullName>
    </submittedName>
</protein>
<evidence type="ECO:0000313" key="1">
    <source>
        <dbReference type="EMBL" id="OIW31525.1"/>
    </source>
</evidence>
<dbReference type="AlphaFoldDB" id="A0A1J7IW47"/>
<organism evidence="1 2">
    <name type="scientific">Coniochaeta ligniaria NRRL 30616</name>
    <dbReference type="NCBI Taxonomy" id="1408157"/>
    <lineage>
        <taxon>Eukaryota</taxon>
        <taxon>Fungi</taxon>
        <taxon>Dikarya</taxon>
        <taxon>Ascomycota</taxon>
        <taxon>Pezizomycotina</taxon>
        <taxon>Sordariomycetes</taxon>
        <taxon>Sordariomycetidae</taxon>
        <taxon>Coniochaetales</taxon>
        <taxon>Coniochaetaceae</taxon>
        <taxon>Coniochaeta</taxon>
    </lineage>
</organism>
<name>A0A1J7IW47_9PEZI</name>
<dbReference type="InParanoid" id="A0A1J7IW47"/>
<sequence length="108" mass="12004">MTKKNAAERDNARGKLLGTMKRLGFTDSAARSISNRWVQKVFPNEKTPGQDFDHLKPETMSNFASSVGEISAKTKMSTKEVRDKWEACVAIFWELAKALAADGEVEVP</sequence>
<gene>
    <name evidence="1" type="ORF">CONLIGDRAFT_678000</name>
</gene>
<evidence type="ECO:0000313" key="2">
    <source>
        <dbReference type="Proteomes" id="UP000182658"/>
    </source>
</evidence>
<proteinExistence type="predicted"/>
<accession>A0A1J7IW47</accession>
<dbReference type="Proteomes" id="UP000182658">
    <property type="component" value="Unassembled WGS sequence"/>
</dbReference>
<reference evidence="1 2" key="1">
    <citation type="submission" date="2016-10" db="EMBL/GenBank/DDBJ databases">
        <title>Draft genome sequence of Coniochaeta ligniaria NRRL30616, a lignocellulolytic fungus for bioabatement of inhibitors in plant biomass hydrolysates.</title>
        <authorList>
            <consortium name="DOE Joint Genome Institute"/>
            <person name="Jimenez D.J."/>
            <person name="Hector R.E."/>
            <person name="Riley R."/>
            <person name="Sun H."/>
            <person name="Grigoriev I.V."/>
            <person name="Van Elsas J.D."/>
            <person name="Nichols N.N."/>
        </authorList>
    </citation>
    <scope>NUCLEOTIDE SEQUENCE [LARGE SCALE GENOMIC DNA]</scope>
    <source>
        <strain evidence="1 2">NRRL 30616</strain>
    </source>
</reference>
<dbReference type="EMBL" id="KV875095">
    <property type="protein sequence ID" value="OIW31525.1"/>
    <property type="molecule type" value="Genomic_DNA"/>
</dbReference>
<keyword evidence="2" id="KW-1185">Reference proteome</keyword>